<keyword evidence="2" id="KW-1185">Reference proteome</keyword>
<dbReference type="GeneID" id="71986442"/>
<evidence type="ECO:0000313" key="2">
    <source>
        <dbReference type="Proteomes" id="UP000756132"/>
    </source>
</evidence>
<reference evidence="1" key="1">
    <citation type="submission" date="2021-12" db="EMBL/GenBank/DDBJ databases">
        <authorList>
            <person name="Zaccaron A."/>
            <person name="Stergiopoulos I."/>
        </authorList>
    </citation>
    <scope>NUCLEOTIDE SEQUENCE</scope>
    <source>
        <strain evidence="1">Race5_Kim</strain>
    </source>
</reference>
<dbReference type="RefSeq" id="XP_047762583.1">
    <property type="nucleotide sequence ID" value="XM_047905712.1"/>
</dbReference>
<dbReference type="InterPro" id="IPR036291">
    <property type="entry name" value="NAD(P)-bd_dom_sf"/>
</dbReference>
<accession>A0A9Q8LIP5</accession>
<dbReference type="AlphaFoldDB" id="A0A9Q8LIP5"/>
<name>A0A9Q8LIP5_PASFU</name>
<dbReference type="KEGG" id="ffu:CLAFUR5_06564"/>
<proteinExistence type="predicted"/>
<dbReference type="InterPro" id="IPR002347">
    <property type="entry name" value="SDR_fam"/>
</dbReference>
<gene>
    <name evidence="1" type="ORF">CLAFUR5_06564</name>
</gene>
<reference evidence="1" key="2">
    <citation type="journal article" date="2022" name="Microb. Genom.">
        <title>A chromosome-scale genome assembly of the tomato pathogen Cladosporium fulvum reveals a compartmentalized genome architecture and the presence of a dispensable chromosome.</title>
        <authorList>
            <person name="Zaccaron A.Z."/>
            <person name="Chen L.H."/>
            <person name="Samaras A."/>
            <person name="Stergiopoulos I."/>
        </authorList>
    </citation>
    <scope>NUCLEOTIDE SEQUENCE</scope>
    <source>
        <strain evidence="1">Race5_Kim</strain>
    </source>
</reference>
<dbReference type="EMBL" id="CP090167">
    <property type="protein sequence ID" value="UJO18217.1"/>
    <property type="molecule type" value="Genomic_DNA"/>
</dbReference>
<dbReference type="SUPFAM" id="SSF51735">
    <property type="entry name" value="NAD(P)-binding Rossmann-fold domains"/>
    <property type="match status" value="1"/>
</dbReference>
<dbReference type="Pfam" id="PF00106">
    <property type="entry name" value="adh_short"/>
    <property type="match status" value="1"/>
</dbReference>
<dbReference type="Proteomes" id="UP000756132">
    <property type="component" value="Chromosome 5"/>
</dbReference>
<organism evidence="1 2">
    <name type="scientific">Passalora fulva</name>
    <name type="common">Tomato leaf mold</name>
    <name type="synonym">Cladosporium fulvum</name>
    <dbReference type="NCBI Taxonomy" id="5499"/>
    <lineage>
        <taxon>Eukaryota</taxon>
        <taxon>Fungi</taxon>
        <taxon>Dikarya</taxon>
        <taxon>Ascomycota</taxon>
        <taxon>Pezizomycotina</taxon>
        <taxon>Dothideomycetes</taxon>
        <taxon>Dothideomycetidae</taxon>
        <taxon>Mycosphaerellales</taxon>
        <taxon>Mycosphaerellaceae</taxon>
        <taxon>Fulvia</taxon>
    </lineage>
</organism>
<dbReference type="OrthoDB" id="37659at2759"/>
<sequence>MSSPYKKVLLIGATSGIGARFAQTLVDNDVFVIVVGRRQDRLGAFVQKNGKDNGGLSCSRRLRFGSCSHLQR</sequence>
<protein>
    <submittedName>
        <fullName evidence="1">Uncharacterized protein</fullName>
    </submittedName>
</protein>
<dbReference type="Gene3D" id="3.40.50.720">
    <property type="entry name" value="NAD(P)-binding Rossmann-like Domain"/>
    <property type="match status" value="1"/>
</dbReference>
<evidence type="ECO:0000313" key="1">
    <source>
        <dbReference type="EMBL" id="UJO18217.1"/>
    </source>
</evidence>